<keyword evidence="1" id="KW-0812">Transmembrane</keyword>
<protein>
    <submittedName>
        <fullName evidence="2">DUF2484 family protein</fullName>
    </submittedName>
</protein>
<accession>A0ABY7SJL8</accession>
<keyword evidence="1" id="KW-1133">Transmembrane helix</keyword>
<evidence type="ECO:0000256" key="1">
    <source>
        <dbReference type="SAM" id="Phobius"/>
    </source>
</evidence>
<evidence type="ECO:0000313" key="2">
    <source>
        <dbReference type="EMBL" id="WCR07198.1"/>
    </source>
</evidence>
<dbReference type="EMBL" id="CP067136">
    <property type="protein sequence ID" value="WCR07198.1"/>
    <property type="molecule type" value="Genomic_DNA"/>
</dbReference>
<keyword evidence="3" id="KW-1185">Reference proteome</keyword>
<dbReference type="InterPro" id="IPR018919">
    <property type="entry name" value="DUF2484"/>
</dbReference>
<name>A0ABY7SJL8_9RHOB</name>
<reference evidence="2 3" key="1">
    <citation type="submission" date="2021-01" db="EMBL/GenBank/DDBJ databases">
        <title>Biogeographic distribution of Paracoccus.</title>
        <authorList>
            <person name="Hollensteiner J."/>
            <person name="Leineberger J."/>
            <person name="Brinkhoff T."/>
            <person name="Daniel R."/>
        </authorList>
    </citation>
    <scope>NUCLEOTIDE SEQUENCE [LARGE SCALE GENOMIC DNA]</scope>
    <source>
        <strain evidence="2 3">KCTC 22803</strain>
    </source>
</reference>
<organism evidence="2 3">
    <name type="scientific">Paracoccus fistulariae</name>
    <dbReference type="NCBI Taxonomy" id="658446"/>
    <lineage>
        <taxon>Bacteria</taxon>
        <taxon>Pseudomonadati</taxon>
        <taxon>Pseudomonadota</taxon>
        <taxon>Alphaproteobacteria</taxon>
        <taxon>Rhodobacterales</taxon>
        <taxon>Paracoccaceae</taxon>
        <taxon>Paracoccus</taxon>
    </lineage>
</organism>
<evidence type="ECO:0000313" key="3">
    <source>
        <dbReference type="Proteomes" id="UP001219349"/>
    </source>
</evidence>
<gene>
    <name evidence="2" type="ORF">JHX87_17385</name>
</gene>
<proteinExistence type="predicted"/>
<feature type="transmembrane region" description="Helical" evidence="1">
    <location>
        <begin position="6"/>
        <end position="26"/>
    </location>
</feature>
<keyword evidence="1" id="KW-0472">Membrane</keyword>
<dbReference type="Pfam" id="PF10658">
    <property type="entry name" value="DUF2484"/>
    <property type="match status" value="1"/>
</dbReference>
<dbReference type="RefSeq" id="WP_271883534.1">
    <property type="nucleotide sequence ID" value="NZ_CP067136.1"/>
</dbReference>
<sequence length="89" mass="9542">MTLPHLCSLIGFGGWLLLVILAHWLPAKYRQQAFWGLVAIGVPILGVITLHWGPGAGIASFAAGVCALFTRPLRAVTPTSDQRSESIHP</sequence>
<dbReference type="Proteomes" id="UP001219349">
    <property type="component" value="Chromosome"/>
</dbReference>
<feature type="transmembrane region" description="Helical" evidence="1">
    <location>
        <begin position="33"/>
        <end position="52"/>
    </location>
</feature>